<dbReference type="InterPro" id="IPR039426">
    <property type="entry name" value="TonB-dep_rcpt-like"/>
</dbReference>
<evidence type="ECO:0000256" key="8">
    <source>
        <dbReference type="ARBA" id="ARBA00023077"/>
    </source>
</evidence>
<keyword evidence="11 12" id="KW-0998">Cell outer membrane</keyword>
<dbReference type="Pfam" id="PF00593">
    <property type="entry name" value="TonB_dep_Rec_b-barrel"/>
    <property type="match status" value="1"/>
</dbReference>
<dbReference type="Gene3D" id="2.170.130.10">
    <property type="entry name" value="TonB-dependent receptor, plug domain"/>
    <property type="match status" value="1"/>
</dbReference>
<feature type="compositionally biased region" description="Basic and acidic residues" evidence="14">
    <location>
        <begin position="84"/>
        <end position="125"/>
    </location>
</feature>
<keyword evidence="4 12" id="KW-1134">Transmembrane beta strand</keyword>
<feature type="chain" id="PRO_5047035535" evidence="15">
    <location>
        <begin position="20"/>
        <end position="895"/>
    </location>
</feature>
<dbReference type="InterPro" id="IPR036942">
    <property type="entry name" value="Beta-barrel_TonB_sf"/>
</dbReference>
<evidence type="ECO:0000256" key="1">
    <source>
        <dbReference type="ARBA" id="ARBA00004571"/>
    </source>
</evidence>
<dbReference type="CDD" id="cd01347">
    <property type="entry name" value="ligand_gated_channel"/>
    <property type="match status" value="1"/>
</dbReference>
<evidence type="ECO:0000256" key="4">
    <source>
        <dbReference type="ARBA" id="ARBA00022452"/>
    </source>
</evidence>
<evidence type="ECO:0000259" key="16">
    <source>
        <dbReference type="Pfam" id="PF00593"/>
    </source>
</evidence>
<evidence type="ECO:0000256" key="14">
    <source>
        <dbReference type="SAM" id="MobiDB-lite"/>
    </source>
</evidence>
<keyword evidence="5 12" id="KW-0812">Transmembrane</keyword>
<evidence type="ECO:0000256" key="9">
    <source>
        <dbReference type="ARBA" id="ARBA00023136"/>
    </source>
</evidence>
<keyword evidence="9 12" id="KW-0472">Membrane</keyword>
<evidence type="ECO:0000313" key="18">
    <source>
        <dbReference type="EMBL" id="SDQ50679.1"/>
    </source>
</evidence>
<evidence type="ECO:0000256" key="5">
    <source>
        <dbReference type="ARBA" id="ARBA00022692"/>
    </source>
</evidence>
<dbReference type="SUPFAM" id="SSF56935">
    <property type="entry name" value="Porins"/>
    <property type="match status" value="1"/>
</dbReference>
<evidence type="ECO:0000256" key="6">
    <source>
        <dbReference type="ARBA" id="ARBA00022729"/>
    </source>
</evidence>
<sequence>MKPIFIALASVLHVSSAWAEDSEQQKNTLSQNTVRGSRESRPSAEIFQSTGGINGLIAQPNKTTPPAQNLSQVAQSAVPLPGSVEKEMASEASDKDEGKNKDKDKDKDKAAEKGTDKPAPDNQKETVFKEMVVTGEIEKDSHYTSPSTRVTRAQIERQNAQTTEEVLKYQPSLQIRQRYVGDPNGVLGIRGADMFSTARNMVFADGLPLHNFLQATFNGAPRWSMVGPNEIDAVDIVYGPFSAEYSGNSIGGVVNIKTRMPKKQEFYVESSLFVQPYNNYGPDKGTFVGDRQFASYGNRIKDVLTVWFSYNRLEAQSHPMSYFIDNTGLHTAPGGTAVTGGIRTPDTRGVPSIIYGDTGPEKVNTSLYKVKLGYDLTPALQAIFTGAFEERTRNGNNPANYVTSSATGQPFWGGPAPACFSVPTCATPGNASLGGDRFDVVQRGFGGNKDDRQTLNMGLTLRGALNPNWNIDTTVSSFDVLKDTRATAFFNKNDPANTGAGQLQDFKTFNWRNADLKLSTPALFGNPKWSLVTGYHWDQYNLNFKQYSLTDFDTLQRGALQANRNNSGRTSTQAFFGQSAIRFLPDWDITAGARWEWWSASNGVASSTIGTGSSAVTVSTPRPDRDLFAVSPKVSVGYEPGNWKYRYSFGRAHRFPVIAELFQSLSSPTSITEANADLKAENGTHHNFMIEYGLPRGYMRMNVFRDDIKDAIQQVLRASGPITSSSFQNIPKTSTTGIELIFNQRRIMDSKFDFMFNGTWMNAKVDNGGGIIKFTNSLGQNADYSMDGLQRIRLPHWRVNAFVTYNATENWDTSAAVRYTSDSFNDPDNKDFVNNVFGAQSDFTFVDLKTNYRHKFASGIKSRFSFGITNVNNMQAYVFHPYPQRTYLVEAAFSY</sequence>
<feature type="domain" description="TonB-dependent receptor plug" evidence="17">
    <location>
        <begin position="144"/>
        <end position="253"/>
    </location>
</feature>
<keyword evidence="19" id="KW-1185">Reference proteome</keyword>
<keyword evidence="8 13" id="KW-0798">TonB box</keyword>
<evidence type="ECO:0000256" key="13">
    <source>
        <dbReference type="RuleBase" id="RU003357"/>
    </source>
</evidence>
<dbReference type="InterPro" id="IPR012910">
    <property type="entry name" value="Plug_dom"/>
</dbReference>
<dbReference type="InterPro" id="IPR000531">
    <property type="entry name" value="Beta-barrel_TonB"/>
</dbReference>
<dbReference type="PROSITE" id="PS52016">
    <property type="entry name" value="TONB_DEPENDENT_REC_3"/>
    <property type="match status" value="1"/>
</dbReference>
<feature type="compositionally biased region" description="Polar residues" evidence="14">
    <location>
        <begin position="25"/>
        <end position="35"/>
    </location>
</feature>
<comment type="similarity">
    <text evidence="2 12 13">Belongs to the TonB-dependent receptor family.</text>
</comment>
<reference evidence="18 19" key="1">
    <citation type="submission" date="2016-10" db="EMBL/GenBank/DDBJ databases">
        <authorList>
            <person name="Varghese N."/>
            <person name="Submissions S."/>
        </authorList>
    </citation>
    <scope>NUCLEOTIDE SEQUENCE [LARGE SCALE GENOMIC DNA]</scope>
    <source>
        <strain evidence="18 19">Nl1</strain>
    </source>
</reference>
<evidence type="ECO:0000256" key="11">
    <source>
        <dbReference type="ARBA" id="ARBA00023237"/>
    </source>
</evidence>
<gene>
    <name evidence="18" type="ORF">SAMN05216402_1118</name>
</gene>
<dbReference type="PANTHER" id="PTHR30069:SF53">
    <property type="entry name" value="COLICIN I RECEPTOR-RELATED"/>
    <property type="match status" value="1"/>
</dbReference>
<evidence type="ECO:0000313" key="19">
    <source>
        <dbReference type="Proteomes" id="UP000183471"/>
    </source>
</evidence>
<comment type="subcellular location">
    <subcellularLocation>
        <location evidence="1 12">Cell outer membrane</location>
        <topology evidence="1 12">Multi-pass membrane protein</topology>
    </subcellularLocation>
</comment>
<feature type="region of interest" description="Disordered" evidence="14">
    <location>
        <begin position="19"/>
        <end position="125"/>
    </location>
</feature>
<keyword evidence="10" id="KW-0675">Receptor</keyword>
<evidence type="ECO:0000256" key="3">
    <source>
        <dbReference type="ARBA" id="ARBA00022448"/>
    </source>
</evidence>
<dbReference type="Pfam" id="PF07715">
    <property type="entry name" value="Plug"/>
    <property type="match status" value="1"/>
</dbReference>
<keyword evidence="7" id="KW-0406">Ion transport</keyword>
<protein>
    <submittedName>
        <fullName evidence="18">Iron complex outermembrane recepter protein</fullName>
    </submittedName>
</protein>
<feature type="signal peptide" evidence="15">
    <location>
        <begin position="1"/>
        <end position="19"/>
    </location>
</feature>
<dbReference type="Gene3D" id="2.40.170.20">
    <property type="entry name" value="TonB-dependent receptor, beta-barrel domain"/>
    <property type="match status" value="1"/>
</dbReference>
<keyword evidence="6 15" id="KW-0732">Signal</keyword>
<dbReference type="PANTHER" id="PTHR30069">
    <property type="entry name" value="TONB-DEPENDENT OUTER MEMBRANE RECEPTOR"/>
    <property type="match status" value="1"/>
</dbReference>
<feature type="compositionally biased region" description="Polar residues" evidence="14">
    <location>
        <begin position="60"/>
        <end position="75"/>
    </location>
</feature>
<evidence type="ECO:0000259" key="17">
    <source>
        <dbReference type="Pfam" id="PF07715"/>
    </source>
</evidence>
<name>A0ABY0T9X2_9PROT</name>
<accession>A0ABY0T9X2</accession>
<evidence type="ECO:0000256" key="7">
    <source>
        <dbReference type="ARBA" id="ARBA00023065"/>
    </source>
</evidence>
<dbReference type="Proteomes" id="UP000183471">
    <property type="component" value="Unassembled WGS sequence"/>
</dbReference>
<proteinExistence type="inferred from homology"/>
<evidence type="ECO:0000256" key="2">
    <source>
        <dbReference type="ARBA" id="ARBA00009810"/>
    </source>
</evidence>
<dbReference type="EMBL" id="FNKY01000001">
    <property type="protein sequence ID" value="SDQ50679.1"/>
    <property type="molecule type" value="Genomic_DNA"/>
</dbReference>
<evidence type="ECO:0000256" key="12">
    <source>
        <dbReference type="PROSITE-ProRule" id="PRU01360"/>
    </source>
</evidence>
<feature type="domain" description="TonB-dependent receptor-like beta-barrel" evidence="16">
    <location>
        <begin position="415"/>
        <end position="871"/>
    </location>
</feature>
<comment type="caution">
    <text evidence="18">The sequence shown here is derived from an EMBL/GenBank/DDBJ whole genome shotgun (WGS) entry which is preliminary data.</text>
</comment>
<keyword evidence="3 12" id="KW-0813">Transport</keyword>
<organism evidence="18 19">
    <name type="scientific">Nitrosospira multiformis</name>
    <dbReference type="NCBI Taxonomy" id="1231"/>
    <lineage>
        <taxon>Bacteria</taxon>
        <taxon>Pseudomonadati</taxon>
        <taxon>Pseudomonadota</taxon>
        <taxon>Betaproteobacteria</taxon>
        <taxon>Nitrosomonadales</taxon>
        <taxon>Nitrosomonadaceae</taxon>
        <taxon>Nitrosospira</taxon>
    </lineage>
</organism>
<dbReference type="InterPro" id="IPR037066">
    <property type="entry name" value="Plug_dom_sf"/>
</dbReference>
<evidence type="ECO:0000256" key="10">
    <source>
        <dbReference type="ARBA" id="ARBA00023170"/>
    </source>
</evidence>
<dbReference type="RefSeq" id="WP_074631315.1">
    <property type="nucleotide sequence ID" value="NZ_FNKY01000001.1"/>
</dbReference>
<evidence type="ECO:0000256" key="15">
    <source>
        <dbReference type="SAM" id="SignalP"/>
    </source>
</evidence>